<evidence type="ECO:0000256" key="6">
    <source>
        <dbReference type="ARBA" id="ARBA00022763"/>
    </source>
</evidence>
<evidence type="ECO:0000313" key="17">
    <source>
        <dbReference type="Proteomes" id="UP000216446"/>
    </source>
</evidence>
<evidence type="ECO:0000256" key="8">
    <source>
        <dbReference type="ARBA" id="ARBA00022842"/>
    </source>
</evidence>
<dbReference type="SUPFAM" id="SSF53098">
    <property type="entry name" value="Ribonuclease H-like"/>
    <property type="match status" value="1"/>
</dbReference>
<feature type="binding site" evidence="13">
    <location>
        <position position="7"/>
    </location>
    <ligand>
        <name>Mg(2+)</name>
        <dbReference type="ChEBI" id="CHEBI:18420"/>
        <label>1</label>
    </ligand>
</feature>
<keyword evidence="10 13" id="KW-0233">DNA recombination</keyword>
<dbReference type="Pfam" id="PF02075">
    <property type="entry name" value="RuvC"/>
    <property type="match status" value="1"/>
</dbReference>
<evidence type="ECO:0000256" key="13">
    <source>
        <dbReference type="HAMAP-Rule" id="MF_00034"/>
    </source>
</evidence>
<dbReference type="Gene3D" id="3.30.420.10">
    <property type="entry name" value="Ribonuclease H-like superfamily/Ribonuclease H"/>
    <property type="match status" value="1"/>
</dbReference>
<dbReference type="FunCoup" id="A0A259U3R5">
    <property type="interactions" value="219"/>
</dbReference>
<keyword evidence="6 13" id="KW-0227">DNA damage</keyword>
<keyword evidence="8 13" id="KW-0460">Magnesium</keyword>
<keyword evidence="5 13" id="KW-0255">Endonuclease</keyword>
<dbReference type="AlphaFoldDB" id="A0A259U3R5"/>
<dbReference type="InterPro" id="IPR012337">
    <property type="entry name" value="RNaseH-like_sf"/>
</dbReference>
<keyword evidence="17" id="KW-1185">Reference proteome</keyword>
<organism evidence="16 17">
    <name type="scientific">Rubricoccus marinus</name>
    <dbReference type="NCBI Taxonomy" id="716817"/>
    <lineage>
        <taxon>Bacteria</taxon>
        <taxon>Pseudomonadati</taxon>
        <taxon>Rhodothermota</taxon>
        <taxon>Rhodothermia</taxon>
        <taxon>Rhodothermales</taxon>
        <taxon>Rubricoccaceae</taxon>
        <taxon>Rubricoccus</taxon>
    </lineage>
</organism>
<evidence type="ECO:0000256" key="11">
    <source>
        <dbReference type="ARBA" id="ARBA00023204"/>
    </source>
</evidence>
<reference evidence="16 17" key="1">
    <citation type="submission" date="2016-11" db="EMBL/GenBank/DDBJ databases">
        <title>Study of marine rhodopsin-containing bacteria.</title>
        <authorList>
            <person name="Yoshizawa S."/>
            <person name="Kumagai Y."/>
            <person name="Kogure K."/>
        </authorList>
    </citation>
    <scope>NUCLEOTIDE SEQUENCE [LARGE SCALE GENOMIC DNA]</scope>
    <source>
        <strain evidence="16 17">SG-29</strain>
    </source>
</reference>
<dbReference type="OrthoDB" id="9805499at2"/>
<evidence type="ECO:0000256" key="14">
    <source>
        <dbReference type="NCBIfam" id="TIGR00228"/>
    </source>
</evidence>
<comment type="catalytic activity">
    <reaction evidence="12 13">
        <text>Endonucleolytic cleavage at a junction such as a reciprocal single-stranded crossover between two homologous DNA duplexes (Holliday junction).</text>
        <dbReference type="EC" id="3.1.21.10"/>
    </reaction>
</comment>
<feature type="region of interest" description="Disordered" evidence="15">
    <location>
        <begin position="155"/>
        <end position="193"/>
    </location>
</feature>
<comment type="function">
    <text evidence="13">The RuvA-RuvB-RuvC complex processes Holliday junction (HJ) DNA during genetic recombination and DNA repair. Endonuclease that resolves HJ intermediates. Cleaves cruciform DNA by making single-stranded nicks across the HJ at symmetrical positions within the homologous arms, yielding a 5'-phosphate and a 3'-hydroxyl group; requires a central core of homology in the junction. The consensus cleavage sequence is 5'-(A/T)TT(C/G)-3'. Cleavage occurs on the 3'-side of the TT dinucleotide at the point of strand exchange. HJ branch migration catalyzed by RuvA-RuvB allows RuvC to scan DNA until it finds its consensus sequence, where it cleaves and resolves the cruciform DNA.</text>
</comment>
<comment type="cofactor">
    <cofactor evidence="13">
        <name>Mg(2+)</name>
        <dbReference type="ChEBI" id="CHEBI:18420"/>
    </cofactor>
    <text evidence="13">Binds 2 Mg(2+) ion per subunit.</text>
</comment>
<dbReference type="GO" id="GO:0000287">
    <property type="term" value="F:magnesium ion binding"/>
    <property type="evidence" value="ECO:0007669"/>
    <property type="project" value="UniProtKB-UniRule"/>
</dbReference>
<sequence>MIVLGVDPGTRHTGLGTVTVEGSRERALGASTIHMSGDLDHTIRLQRIYEGVLEAIDAYNPDELAVELPFMGKNAQAMLKLGRAQAAVMLAAMHREVPVAQYAPAEIKKAVVGNGRATKDQVTYMVRQRLALTETYSEDAHDALAIALCHAARRHTGPPAPGGSAKAASGAGRKTGRVRSWSDFIEQNPERLR</sequence>
<evidence type="ECO:0000256" key="9">
    <source>
        <dbReference type="ARBA" id="ARBA00023125"/>
    </source>
</evidence>
<comment type="subunit">
    <text evidence="13">Homodimer which binds Holliday junction (HJ) DNA. The HJ becomes 2-fold symmetrical on binding to RuvC with unstacked arms; it has a different conformation from HJ DNA in complex with RuvA. In the full resolvosome a probable DNA-RuvA(4)-RuvB(12)-RuvC(2) complex forms which resolves the HJ.</text>
</comment>
<dbReference type="GO" id="GO:0003677">
    <property type="term" value="F:DNA binding"/>
    <property type="evidence" value="ECO:0007669"/>
    <property type="project" value="UniProtKB-KW"/>
</dbReference>
<dbReference type="GO" id="GO:0005737">
    <property type="term" value="C:cytoplasm"/>
    <property type="evidence" value="ECO:0007669"/>
    <property type="project" value="UniProtKB-SubCell"/>
</dbReference>
<feature type="active site" evidence="13">
    <location>
        <position position="139"/>
    </location>
</feature>
<dbReference type="GO" id="GO:0006310">
    <property type="term" value="P:DNA recombination"/>
    <property type="evidence" value="ECO:0007669"/>
    <property type="project" value="UniProtKB-UniRule"/>
</dbReference>
<evidence type="ECO:0000256" key="7">
    <source>
        <dbReference type="ARBA" id="ARBA00022801"/>
    </source>
</evidence>
<keyword evidence="11 13" id="KW-0234">DNA repair</keyword>
<accession>A0A259U3R5</accession>
<dbReference type="NCBIfam" id="TIGR00228">
    <property type="entry name" value="ruvC"/>
    <property type="match status" value="1"/>
</dbReference>
<evidence type="ECO:0000256" key="4">
    <source>
        <dbReference type="ARBA" id="ARBA00022723"/>
    </source>
</evidence>
<dbReference type="EC" id="3.1.21.10" evidence="13 14"/>
<feature type="binding site" evidence="13">
    <location>
        <position position="139"/>
    </location>
    <ligand>
        <name>Mg(2+)</name>
        <dbReference type="ChEBI" id="CHEBI:18420"/>
        <label>1</label>
    </ligand>
</feature>
<name>A0A259U3R5_9BACT</name>
<evidence type="ECO:0000256" key="5">
    <source>
        <dbReference type="ARBA" id="ARBA00022759"/>
    </source>
</evidence>
<dbReference type="GO" id="GO:0048476">
    <property type="term" value="C:Holliday junction resolvase complex"/>
    <property type="evidence" value="ECO:0007669"/>
    <property type="project" value="UniProtKB-UniRule"/>
</dbReference>
<keyword evidence="7 13" id="KW-0378">Hydrolase</keyword>
<evidence type="ECO:0000313" key="16">
    <source>
        <dbReference type="EMBL" id="OZC04474.1"/>
    </source>
</evidence>
<dbReference type="EMBL" id="MQWB01000001">
    <property type="protein sequence ID" value="OZC04474.1"/>
    <property type="molecule type" value="Genomic_DNA"/>
</dbReference>
<evidence type="ECO:0000256" key="15">
    <source>
        <dbReference type="SAM" id="MobiDB-lite"/>
    </source>
</evidence>
<comment type="subcellular location">
    <subcellularLocation>
        <location evidence="13">Cytoplasm</location>
    </subcellularLocation>
</comment>
<proteinExistence type="inferred from homology"/>
<gene>
    <name evidence="13" type="primary">ruvC</name>
    <name evidence="16" type="ORF">BSZ36_16710</name>
</gene>
<dbReference type="CDD" id="cd16962">
    <property type="entry name" value="RuvC"/>
    <property type="match status" value="1"/>
</dbReference>
<comment type="caution">
    <text evidence="16">The sequence shown here is derived from an EMBL/GenBank/DDBJ whole genome shotgun (WGS) entry which is preliminary data.</text>
</comment>
<dbReference type="PANTHER" id="PTHR30194:SF3">
    <property type="entry name" value="CROSSOVER JUNCTION ENDODEOXYRIBONUCLEASE RUVC"/>
    <property type="match status" value="1"/>
</dbReference>
<evidence type="ECO:0000256" key="10">
    <source>
        <dbReference type="ARBA" id="ARBA00023172"/>
    </source>
</evidence>
<keyword evidence="2 13" id="KW-0963">Cytoplasm</keyword>
<dbReference type="FunFam" id="3.30.420.10:FF:000002">
    <property type="entry name" value="Crossover junction endodeoxyribonuclease RuvC"/>
    <property type="match status" value="1"/>
</dbReference>
<evidence type="ECO:0000256" key="12">
    <source>
        <dbReference type="ARBA" id="ARBA00029354"/>
    </source>
</evidence>
<keyword evidence="3 13" id="KW-0540">Nuclease</keyword>
<dbReference type="Proteomes" id="UP000216446">
    <property type="component" value="Unassembled WGS sequence"/>
</dbReference>
<feature type="active site" evidence="13">
    <location>
        <position position="67"/>
    </location>
</feature>
<dbReference type="GO" id="GO:0006281">
    <property type="term" value="P:DNA repair"/>
    <property type="evidence" value="ECO:0007669"/>
    <property type="project" value="UniProtKB-UniRule"/>
</dbReference>
<evidence type="ECO:0000256" key="1">
    <source>
        <dbReference type="ARBA" id="ARBA00009518"/>
    </source>
</evidence>
<dbReference type="PANTHER" id="PTHR30194">
    <property type="entry name" value="CROSSOVER JUNCTION ENDODEOXYRIBONUCLEASE RUVC"/>
    <property type="match status" value="1"/>
</dbReference>
<evidence type="ECO:0000256" key="2">
    <source>
        <dbReference type="ARBA" id="ARBA00022490"/>
    </source>
</evidence>
<keyword evidence="9 13" id="KW-0238">DNA-binding</keyword>
<keyword evidence="4 13" id="KW-0479">Metal-binding</keyword>
<dbReference type="HAMAP" id="MF_00034">
    <property type="entry name" value="RuvC"/>
    <property type="match status" value="1"/>
</dbReference>
<evidence type="ECO:0000256" key="3">
    <source>
        <dbReference type="ARBA" id="ARBA00022722"/>
    </source>
</evidence>
<dbReference type="InterPro" id="IPR002176">
    <property type="entry name" value="X-over_junc_endoDNase_RuvC"/>
</dbReference>
<comment type="similarity">
    <text evidence="1 13">Belongs to the RuvC family.</text>
</comment>
<dbReference type="PRINTS" id="PR00696">
    <property type="entry name" value="RSOLVASERUVC"/>
</dbReference>
<dbReference type="GO" id="GO:0008821">
    <property type="term" value="F:crossover junction DNA endonuclease activity"/>
    <property type="evidence" value="ECO:0007669"/>
    <property type="project" value="UniProtKB-UniRule"/>
</dbReference>
<protein>
    <recommendedName>
        <fullName evidence="13 14">Crossover junction endodeoxyribonuclease RuvC</fullName>
        <ecNumber evidence="13 14">3.1.21.10</ecNumber>
    </recommendedName>
    <alternativeName>
        <fullName evidence="13">Holliday junction nuclease RuvC</fullName>
    </alternativeName>
    <alternativeName>
        <fullName evidence="13">Holliday junction resolvase RuvC</fullName>
    </alternativeName>
</protein>
<feature type="compositionally biased region" description="Low complexity" evidence="15">
    <location>
        <begin position="162"/>
        <end position="172"/>
    </location>
</feature>
<feature type="binding site" evidence="13">
    <location>
        <position position="67"/>
    </location>
    <ligand>
        <name>Mg(2+)</name>
        <dbReference type="ChEBI" id="CHEBI:18420"/>
        <label>2</label>
    </ligand>
</feature>
<feature type="active site" evidence="13">
    <location>
        <position position="7"/>
    </location>
</feature>
<dbReference type="InterPro" id="IPR036397">
    <property type="entry name" value="RNaseH_sf"/>
</dbReference>
<dbReference type="InParanoid" id="A0A259U3R5"/>